<comment type="caution">
    <text evidence="2">The sequence shown here is derived from an EMBL/GenBank/DDBJ whole genome shotgun (WGS) entry which is preliminary data.</text>
</comment>
<gene>
    <name evidence="2" type="ORF">SDC9_117632</name>
</gene>
<feature type="compositionally biased region" description="Basic residues" evidence="1">
    <location>
        <begin position="10"/>
        <end position="19"/>
    </location>
</feature>
<evidence type="ECO:0000256" key="1">
    <source>
        <dbReference type="SAM" id="MobiDB-lite"/>
    </source>
</evidence>
<protein>
    <submittedName>
        <fullName evidence="2">Uncharacterized protein</fullName>
    </submittedName>
</protein>
<evidence type="ECO:0000313" key="2">
    <source>
        <dbReference type="EMBL" id="MPM70676.1"/>
    </source>
</evidence>
<feature type="compositionally biased region" description="Basic and acidic residues" evidence="1">
    <location>
        <begin position="32"/>
        <end position="45"/>
    </location>
</feature>
<organism evidence="2">
    <name type="scientific">bioreactor metagenome</name>
    <dbReference type="NCBI Taxonomy" id="1076179"/>
    <lineage>
        <taxon>unclassified sequences</taxon>
        <taxon>metagenomes</taxon>
        <taxon>ecological metagenomes</taxon>
    </lineage>
</organism>
<proteinExistence type="predicted"/>
<name>A0A645BYR9_9ZZZZ</name>
<dbReference type="AlphaFoldDB" id="A0A645BYR9"/>
<feature type="compositionally biased region" description="Low complexity" evidence="1">
    <location>
        <begin position="179"/>
        <end position="207"/>
    </location>
</feature>
<feature type="region of interest" description="Disordered" evidence="1">
    <location>
        <begin position="1"/>
        <end position="45"/>
    </location>
</feature>
<dbReference type="EMBL" id="VSSQ01023614">
    <property type="protein sequence ID" value="MPM70676.1"/>
    <property type="molecule type" value="Genomic_DNA"/>
</dbReference>
<reference evidence="2" key="1">
    <citation type="submission" date="2019-08" db="EMBL/GenBank/DDBJ databases">
        <authorList>
            <person name="Kucharzyk K."/>
            <person name="Murdoch R.W."/>
            <person name="Higgins S."/>
            <person name="Loffler F."/>
        </authorList>
    </citation>
    <scope>NUCLEOTIDE SEQUENCE</scope>
</reference>
<accession>A0A645BYR9</accession>
<sequence>MLGGGGGRGCRSRGGRSGHRGGGGGRCLTPLGEERLPAPVDRRGVGPETVEHLLDEPVVGSEISRAGSGVWFGRGGHGRLLPSRFGHFVGQRLNECSLRGGPDDPSTAVCPTSGIPDGPGIPLPIVAESDQYAMWCAMWRAAAGWGGHGSSAGRSRRGRTTARGVPYGGKRGPDQATFPVPATSPTVSSAAASVSPGVAVSSDQART</sequence>
<feature type="region of interest" description="Disordered" evidence="1">
    <location>
        <begin position="147"/>
        <end position="207"/>
    </location>
</feature>